<sequence>MKNTSTIEVLIIAEKNQHRCTMEIDWVESSFSSLQHTAKEDAFSEKLPT</sequence>
<keyword evidence="2" id="KW-1185">Reference proteome</keyword>
<organism evidence="1 2">
    <name type="scientific">Salix purpurea</name>
    <name type="common">Purple osier willow</name>
    <dbReference type="NCBI Taxonomy" id="77065"/>
    <lineage>
        <taxon>Eukaryota</taxon>
        <taxon>Viridiplantae</taxon>
        <taxon>Streptophyta</taxon>
        <taxon>Embryophyta</taxon>
        <taxon>Tracheophyta</taxon>
        <taxon>Spermatophyta</taxon>
        <taxon>Magnoliopsida</taxon>
        <taxon>eudicotyledons</taxon>
        <taxon>Gunneridae</taxon>
        <taxon>Pentapetalae</taxon>
        <taxon>rosids</taxon>
        <taxon>fabids</taxon>
        <taxon>Malpighiales</taxon>
        <taxon>Salicaceae</taxon>
        <taxon>Saliceae</taxon>
        <taxon>Salix</taxon>
    </lineage>
</organism>
<dbReference type="EMBL" id="JAPFFK010000007">
    <property type="protein sequence ID" value="KAJ6755954.1"/>
    <property type="molecule type" value="Genomic_DNA"/>
</dbReference>
<name>A0A9Q1A2U7_SALPP</name>
<gene>
    <name evidence="1" type="ORF">OIU79_028379</name>
</gene>
<dbReference type="AlphaFoldDB" id="A0A9Q1A2U7"/>
<proteinExistence type="predicted"/>
<reference evidence="1" key="2">
    <citation type="journal article" date="2023" name="Int. J. Mol. Sci.">
        <title>De Novo Assembly and Annotation of 11 Diverse Shrub Willow (Salix) Genomes Reveals Novel Gene Organization in Sex-Linked Regions.</title>
        <authorList>
            <person name="Hyden B."/>
            <person name="Feng K."/>
            <person name="Yates T.B."/>
            <person name="Jawdy S."/>
            <person name="Cereghino C."/>
            <person name="Smart L.B."/>
            <person name="Muchero W."/>
        </authorList>
    </citation>
    <scope>NUCLEOTIDE SEQUENCE</scope>
    <source>
        <tissue evidence="1">Shoot tip</tissue>
    </source>
</reference>
<evidence type="ECO:0000313" key="2">
    <source>
        <dbReference type="Proteomes" id="UP001151532"/>
    </source>
</evidence>
<comment type="caution">
    <text evidence="1">The sequence shown here is derived from an EMBL/GenBank/DDBJ whole genome shotgun (WGS) entry which is preliminary data.</text>
</comment>
<reference evidence="1" key="1">
    <citation type="submission" date="2022-11" db="EMBL/GenBank/DDBJ databases">
        <authorList>
            <person name="Hyden B.L."/>
            <person name="Feng K."/>
            <person name="Yates T."/>
            <person name="Jawdy S."/>
            <person name="Smart L.B."/>
            <person name="Muchero W."/>
        </authorList>
    </citation>
    <scope>NUCLEOTIDE SEQUENCE</scope>
    <source>
        <tissue evidence="1">Shoot tip</tissue>
    </source>
</reference>
<dbReference type="Proteomes" id="UP001151532">
    <property type="component" value="Chromosome 16"/>
</dbReference>
<protein>
    <submittedName>
        <fullName evidence="1">Uncharacterized protein</fullName>
    </submittedName>
</protein>
<evidence type="ECO:0000313" key="1">
    <source>
        <dbReference type="EMBL" id="KAJ6755954.1"/>
    </source>
</evidence>
<accession>A0A9Q1A2U7</accession>